<feature type="compositionally biased region" description="Basic and acidic residues" evidence="2">
    <location>
        <begin position="1364"/>
        <end position="1374"/>
    </location>
</feature>
<dbReference type="EMBL" id="CAJGYO010000002">
    <property type="protein sequence ID" value="CAD6214075.1"/>
    <property type="molecule type" value="Genomic_DNA"/>
</dbReference>
<evidence type="ECO:0000256" key="1">
    <source>
        <dbReference type="SAM" id="Coils"/>
    </source>
</evidence>
<feature type="coiled-coil region" evidence="1">
    <location>
        <begin position="465"/>
        <end position="499"/>
    </location>
</feature>
<feature type="region of interest" description="Disordered" evidence="2">
    <location>
        <begin position="271"/>
        <end position="340"/>
    </location>
</feature>
<dbReference type="SUPFAM" id="SSF57997">
    <property type="entry name" value="Tropomyosin"/>
    <property type="match status" value="1"/>
</dbReference>
<dbReference type="OrthoDB" id="685795at2759"/>
<feature type="coiled-coil region" evidence="1">
    <location>
        <begin position="819"/>
        <end position="958"/>
    </location>
</feature>
<gene>
    <name evidence="3" type="ORF">NCGR_LOCUS9542</name>
</gene>
<sequence length="1401" mass="158864">MAPHKWTQLQADLDPWVLGRARQINSERSSVRGVVSMKAQRDTWYRQHLLPWLMNCSGKGRLGQKKPPDSGFRDLLPSCSSGNGSFRRDCEFGRLPRWPPHEPFQPCNIQEATSHEEPCRSGQEAPRRQWWRRGVRAWVRPQGGQERVGVCVSVRVSVRDDRDAPHGRRSAGLNPWASTTTDTLTTLTSASSSSSSLWEDVVPELGHKDSGCQVLPESSVATPSFCGLLRELSELERSIASWGARKGHHREDKLWLEPGCCRFTVGCREAQGAQGRERGRRRRGSPAVAAEGAPRHRPLEGGAVPSSWGPVEGGRGGDGGGRRRAEGAPGGGGPADGRSLVRLARPCSSESRHKLLAKGITEMEEMSKELDDLRAEVEALTAQLRAKSDLADGLKRAGADQAARLRDARAEAEQNSAEAAARAEEAAAAGDRCGVLESRLAEKEQALRHLCAAHEALKGTLREKIEGLEGDKRGLLAALEDAEARRGEHEAALRARDDEVARLRGLLSDNDRRCGEAEKRALALREVVMRDDMLVKLEEEKAAVQGKLKWKDEQFRHLEEALKKVQDDFRAAKKEWGSDRSTLVDRIGTLEADLDSKTRVAEDFRSRLDMCSQALAHEEGRRKRVEAEMSELRHMYGNVVSEYEGAKSMVESLSSNTDGEIASLRSSLAEKATLLKEMGYRKTHLEQENEDLRSRLKEYQEAQIGGADAVVSLKSLREKFRALEQAHRSCTEKLRDKEEEWRMQMAKLVNDLDGCLSQLESKDILIGQLQNELLGSYGSLELQIVENWEALIILTVVQAKFHESRSFVDTAQLNMQHHCEEIEKEIASAKKQLEEQSCTIVQSQAEQKQHSEVIAKLYARIKELEHMEQEQKKMQRQLDVYKEMLDNTSRDAHCLKDEASKKENTLQEKLREALSALGEANCALADRKSELSQLETKLHHQKQTIEHLEKLKVDMETEVESYMYDNRILKRDLDAALFAKVEAEEFLRQEKMKLICALDEAKYSLSERNSELTQFETNFHQQKQALENLEKVKVDIETELKTCKDENFVLKRDLDVAIIAKMEAEECHTKEKELCGIINKKGMMIDKLQQHITVLEAENMDQKLDLGSLIKMEYEKSIREVKNRYSEIVEVSDKKILELEERLRFVEQKFSCREQELMKMFDQEESDWYTLIAEKEIAISDIQQTVESVQLDIKHLLEAAAAKVAEVQQEVNQLYGFAETLNSLNIIQEHDTVFKDMLIAECERELDSLQVNLVQEKHQSRNLKNLIGQLKAQTASEMSEKAKEHLEVTNKLKSLEERNETLDQHLRELKSRTTNMSNVVLQERNQLVDELTGLTNTIGEVIYGGESMMSNLRRIMQKVNEEPCNDRLTSEKTNGRSSAPLIRNKSGHVLDRRSPLKEHNY</sequence>
<feature type="coiled-coil region" evidence="1">
    <location>
        <begin position="356"/>
        <end position="429"/>
    </location>
</feature>
<name>A0A811MY73_9POAL</name>
<proteinExistence type="predicted"/>
<dbReference type="Proteomes" id="UP000604825">
    <property type="component" value="Unassembled WGS sequence"/>
</dbReference>
<feature type="compositionally biased region" description="Basic and acidic residues" evidence="2">
    <location>
        <begin position="1388"/>
        <end position="1401"/>
    </location>
</feature>
<evidence type="ECO:0000256" key="2">
    <source>
        <dbReference type="SAM" id="MobiDB-lite"/>
    </source>
</evidence>
<keyword evidence="4" id="KW-1185">Reference proteome</keyword>
<organism evidence="3 4">
    <name type="scientific">Miscanthus lutarioriparius</name>
    <dbReference type="NCBI Taxonomy" id="422564"/>
    <lineage>
        <taxon>Eukaryota</taxon>
        <taxon>Viridiplantae</taxon>
        <taxon>Streptophyta</taxon>
        <taxon>Embryophyta</taxon>
        <taxon>Tracheophyta</taxon>
        <taxon>Spermatophyta</taxon>
        <taxon>Magnoliopsida</taxon>
        <taxon>Liliopsida</taxon>
        <taxon>Poales</taxon>
        <taxon>Poaceae</taxon>
        <taxon>PACMAD clade</taxon>
        <taxon>Panicoideae</taxon>
        <taxon>Andropogonodae</taxon>
        <taxon>Andropogoneae</taxon>
        <taxon>Saccharinae</taxon>
        <taxon>Miscanthus</taxon>
    </lineage>
</organism>
<feature type="coiled-coil region" evidence="1">
    <location>
        <begin position="675"/>
        <end position="740"/>
    </location>
</feature>
<protein>
    <submittedName>
        <fullName evidence="3">Uncharacterized protein</fullName>
    </submittedName>
</protein>
<dbReference type="PANTHER" id="PTHR45287">
    <property type="entry name" value="OS03G0691500 PROTEIN"/>
    <property type="match status" value="1"/>
</dbReference>
<feature type="coiled-coil region" evidence="1">
    <location>
        <begin position="1239"/>
        <end position="1312"/>
    </location>
</feature>
<feature type="coiled-coil region" evidence="1">
    <location>
        <begin position="1129"/>
        <end position="1156"/>
    </location>
</feature>
<accession>A0A811MY73</accession>
<dbReference type="InterPro" id="IPR040262">
    <property type="entry name" value="At4g38062-like"/>
</dbReference>
<evidence type="ECO:0000313" key="4">
    <source>
        <dbReference type="Proteomes" id="UP000604825"/>
    </source>
</evidence>
<keyword evidence="1" id="KW-0175">Coiled coil</keyword>
<comment type="caution">
    <text evidence="3">The sequence shown here is derived from an EMBL/GenBank/DDBJ whole genome shotgun (WGS) entry which is preliminary data.</text>
</comment>
<evidence type="ECO:0000313" key="3">
    <source>
        <dbReference type="EMBL" id="CAD6214075.1"/>
    </source>
</evidence>
<reference evidence="3" key="1">
    <citation type="submission" date="2020-10" db="EMBL/GenBank/DDBJ databases">
        <authorList>
            <person name="Han B."/>
            <person name="Lu T."/>
            <person name="Zhao Q."/>
            <person name="Huang X."/>
            <person name="Zhao Y."/>
        </authorList>
    </citation>
    <scope>NUCLEOTIDE SEQUENCE</scope>
</reference>
<feature type="coiled-coil region" evidence="1">
    <location>
        <begin position="1012"/>
        <end position="1046"/>
    </location>
</feature>
<dbReference type="PANTHER" id="PTHR45287:SF4">
    <property type="entry name" value="OS03G0691500 PROTEIN"/>
    <property type="match status" value="1"/>
</dbReference>
<feature type="region of interest" description="Disordered" evidence="2">
    <location>
        <begin position="1364"/>
        <end position="1401"/>
    </location>
</feature>